<dbReference type="SUPFAM" id="SSF81345">
    <property type="entry name" value="ABC transporter involved in vitamin B12 uptake, BtuC"/>
    <property type="match status" value="1"/>
</dbReference>
<keyword evidence="7 8" id="KW-0472">Membrane</keyword>
<evidence type="ECO:0000256" key="5">
    <source>
        <dbReference type="ARBA" id="ARBA00022692"/>
    </source>
</evidence>
<evidence type="ECO:0000256" key="3">
    <source>
        <dbReference type="ARBA" id="ARBA00022448"/>
    </source>
</evidence>
<gene>
    <name evidence="9" type="primary">btuC</name>
    <name evidence="9" type="ORF">REIFOR_02910</name>
</gene>
<dbReference type="AlphaFoldDB" id="A0A2K8KWG5"/>
<evidence type="ECO:0000256" key="6">
    <source>
        <dbReference type="ARBA" id="ARBA00022989"/>
    </source>
</evidence>
<feature type="transmembrane region" description="Helical" evidence="8">
    <location>
        <begin position="101"/>
        <end position="122"/>
    </location>
</feature>
<dbReference type="Proteomes" id="UP000229757">
    <property type="component" value="Chromosome"/>
</dbReference>
<feature type="transmembrane region" description="Helical" evidence="8">
    <location>
        <begin position="71"/>
        <end position="92"/>
    </location>
</feature>
<feature type="transmembrane region" description="Helical" evidence="8">
    <location>
        <begin position="156"/>
        <end position="181"/>
    </location>
</feature>
<dbReference type="GO" id="GO:0033214">
    <property type="term" value="P:siderophore-iron import into cell"/>
    <property type="evidence" value="ECO:0007669"/>
    <property type="project" value="TreeGrafter"/>
</dbReference>
<keyword evidence="10" id="KW-1185">Reference proteome</keyword>
<accession>A0A2K8KWG5</accession>
<sequence length="346" mass="36334">MLGMFRPTLIAALLASGPLLLLAYLALGAVALPIGELLSVIKYALLGDLDSARELFPRTSAILLHIRLPRALAGLLAGSSLAIAGAAMQGLFRNPLASPDILGISAGSSLGAVLAITTGTALLHPLVLPAYAIVGALISAALIYALALRSEAGQQLLFIILAGLALSSLLTGATSAALLLAEQYEISQFIFWTMGGLEGRMWPHVLWPAPFLILFGSLLIRLAKALDLISLGEENAHGMGLDVEQTRRRTLILCSVVTALAIAIAGPIGFIGLMVPHLVRLLFGPNHRLLLPLSAFIGAWLVLAADLIGRTLIAPHEIKVGIITAVLGGSYFIFLIVRLQRQGKLA</sequence>
<feature type="transmembrane region" description="Helical" evidence="8">
    <location>
        <begin position="128"/>
        <end position="147"/>
    </location>
</feature>
<evidence type="ECO:0000313" key="9">
    <source>
        <dbReference type="EMBL" id="ATX78031.1"/>
    </source>
</evidence>
<dbReference type="InterPro" id="IPR037294">
    <property type="entry name" value="ABC_BtuC-like"/>
</dbReference>
<dbReference type="PANTHER" id="PTHR30472">
    <property type="entry name" value="FERRIC ENTEROBACTIN TRANSPORT SYSTEM PERMEASE PROTEIN"/>
    <property type="match status" value="1"/>
</dbReference>
<dbReference type="CDD" id="cd06550">
    <property type="entry name" value="TM_ABC_iron-siderophores_like"/>
    <property type="match status" value="1"/>
</dbReference>
<dbReference type="RefSeq" id="WP_100258248.1">
    <property type="nucleotide sequence ID" value="NZ_CP011797.1"/>
</dbReference>
<dbReference type="Gene3D" id="1.10.3470.10">
    <property type="entry name" value="ABC transporter involved in vitamin B12 uptake, BtuC"/>
    <property type="match status" value="1"/>
</dbReference>
<dbReference type="GO" id="GO:0022857">
    <property type="term" value="F:transmembrane transporter activity"/>
    <property type="evidence" value="ECO:0007669"/>
    <property type="project" value="InterPro"/>
</dbReference>
<feature type="transmembrane region" description="Helical" evidence="8">
    <location>
        <begin position="289"/>
        <end position="308"/>
    </location>
</feature>
<dbReference type="EMBL" id="CP011797">
    <property type="protein sequence ID" value="ATX78031.1"/>
    <property type="molecule type" value="Genomic_DNA"/>
</dbReference>
<dbReference type="KEGG" id="rfo:REIFOR_02910"/>
<comment type="similarity">
    <text evidence="2">Belongs to the binding-protein-dependent transport system permease family. FecCD subfamily.</text>
</comment>
<dbReference type="FunFam" id="1.10.3470.10:FF:000001">
    <property type="entry name" value="Vitamin B12 ABC transporter permease BtuC"/>
    <property type="match status" value="1"/>
</dbReference>
<feature type="transmembrane region" description="Helical" evidence="8">
    <location>
        <begin position="251"/>
        <end position="277"/>
    </location>
</feature>
<dbReference type="GO" id="GO:0005886">
    <property type="term" value="C:plasma membrane"/>
    <property type="evidence" value="ECO:0007669"/>
    <property type="project" value="UniProtKB-SubCell"/>
</dbReference>
<feature type="transmembrane region" description="Helical" evidence="8">
    <location>
        <begin position="201"/>
        <end position="220"/>
    </location>
</feature>
<dbReference type="OrthoDB" id="9055647at2"/>
<evidence type="ECO:0000313" key="10">
    <source>
        <dbReference type="Proteomes" id="UP000229757"/>
    </source>
</evidence>
<comment type="subcellular location">
    <subcellularLocation>
        <location evidence="1">Cell membrane</location>
        <topology evidence="1">Multi-pass membrane protein</topology>
    </subcellularLocation>
</comment>
<dbReference type="PANTHER" id="PTHR30472:SF25">
    <property type="entry name" value="ABC TRANSPORTER PERMEASE PROTEIN MJ0876-RELATED"/>
    <property type="match status" value="1"/>
</dbReference>
<evidence type="ECO:0000256" key="7">
    <source>
        <dbReference type="ARBA" id="ARBA00023136"/>
    </source>
</evidence>
<feature type="transmembrane region" description="Helical" evidence="8">
    <location>
        <begin position="320"/>
        <end position="339"/>
    </location>
</feature>
<keyword evidence="3" id="KW-0813">Transport</keyword>
<organism evidence="9 10">
    <name type="scientific">Reinekea forsetii</name>
    <dbReference type="NCBI Taxonomy" id="1336806"/>
    <lineage>
        <taxon>Bacteria</taxon>
        <taxon>Pseudomonadati</taxon>
        <taxon>Pseudomonadota</taxon>
        <taxon>Gammaproteobacteria</taxon>
        <taxon>Oceanospirillales</taxon>
        <taxon>Saccharospirillaceae</taxon>
        <taxon>Reinekea</taxon>
    </lineage>
</organism>
<protein>
    <submittedName>
        <fullName evidence="9">Vitamin B12 ABC transporter, permease component BtuC</fullName>
    </submittedName>
</protein>
<evidence type="ECO:0000256" key="2">
    <source>
        <dbReference type="ARBA" id="ARBA00007935"/>
    </source>
</evidence>
<evidence type="ECO:0000256" key="8">
    <source>
        <dbReference type="SAM" id="Phobius"/>
    </source>
</evidence>
<keyword evidence="5 8" id="KW-0812">Transmembrane</keyword>
<keyword evidence="4" id="KW-1003">Cell membrane</keyword>
<evidence type="ECO:0000256" key="1">
    <source>
        <dbReference type="ARBA" id="ARBA00004651"/>
    </source>
</evidence>
<proteinExistence type="inferred from homology"/>
<reference evidence="9 10" key="1">
    <citation type="journal article" date="2017" name="Environ. Microbiol.">
        <title>Genomic and physiological analyses of 'Reinekea forsetii' reveal a versatile opportunistic lifestyle during spring algae blooms.</title>
        <authorList>
            <person name="Avci B."/>
            <person name="Hahnke R.L."/>
            <person name="Chafee M."/>
            <person name="Fischer T."/>
            <person name="Gruber-Vodicka H."/>
            <person name="Tegetmeyer H.E."/>
            <person name="Harder J."/>
            <person name="Fuchs B.M."/>
            <person name="Amann R.I."/>
            <person name="Teeling H."/>
        </authorList>
    </citation>
    <scope>NUCLEOTIDE SEQUENCE [LARGE SCALE GENOMIC DNA]</scope>
    <source>
        <strain evidence="9 10">Hel1_31_D35</strain>
    </source>
</reference>
<dbReference type="Pfam" id="PF01032">
    <property type="entry name" value="FecCD"/>
    <property type="match status" value="1"/>
</dbReference>
<name>A0A2K8KWG5_9GAMM</name>
<dbReference type="InterPro" id="IPR000522">
    <property type="entry name" value="ABC_transptr_permease_BtuC"/>
</dbReference>
<keyword evidence="6 8" id="KW-1133">Transmembrane helix</keyword>
<evidence type="ECO:0000256" key="4">
    <source>
        <dbReference type="ARBA" id="ARBA00022475"/>
    </source>
</evidence>